<evidence type="ECO:0000313" key="4">
    <source>
        <dbReference type="Proteomes" id="UP000250234"/>
    </source>
</evidence>
<dbReference type="AlphaFoldDB" id="A0A2X3E862"/>
<feature type="transmembrane region" description="Helical" evidence="1">
    <location>
        <begin position="12"/>
        <end position="29"/>
    </location>
</feature>
<gene>
    <name evidence="3" type="ORF">NCTC8081_00874</name>
</gene>
<evidence type="ECO:0000313" key="3">
    <source>
        <dbReference type="EMBL" id="SQC06760.1"/>
    </source>
</evidence>
<dbReference type="Gene3D" id="1.10.150.650">
    <property type="match status" value="1"/>
</dbReference>
<dbReference type="InterPro" id="IPR003141">
    <property type="entry name" value="Pol/His_phosphatase_N"/>
</dbReference>
<accession>A0A2X3E862</accession>
<organism evidence="3 4">
    <name type="scientific">Clostridium perfringens</name>
    <dbReference type="NCBI Taxonomy" id="1502"/>
    <lineage>
        <taxon>Bacteria</taxon>
        <taxon>Bacillati</taxon>
        <taxon>Bacillota</taxon>
        <taxon>Clostridia</taxon>
        <taxon>Eubacteriales</taxon>
        <taxon>Clostridiaceae</taxon>
        <taxon>Clostridium</taxon>
    </lineage>
</organism>
<protein>
    <submittedName>
        <fullName evidence="3">Metal-dependent phosphoesterase</fullName>
    </submittedName>
</protein>
<reference evidence="3 4" key="1">
    <citation type="submission" date="2018-06" db="EMBL/GenBank/DDBJ databases">
        <authorList>
            <consortium name="Pathogen Informatics"/>
            <person name="Doyle S."/>
        </authorList>
    </citation>
    <scope>NUCLEOTIDE SEQUENCE [LARGE SCALE GENOMIC DNA]</scope>
    <source>
        <strain evidence="3 4">NCTC8081</strain>
    </source>
</reference>
<dbReference type="InterPro" id="IPR016195">
    <property type="entry name" value="Pol/histidinol_Pase-like"/>
</dbReference>
<dbReference type="InterPro" id="IPR052018">
    <property type="entry name" value="PHP_domain"/>
</dbReference>
<dbReference type="GO" id="GO:0004534">
    <property type="term" value="F:5'-3' RNA exonuclease activity"/>
    <property type="evidence" value="ECO:0007669"/>
    <property type="project" value="TreeGrafter"/>
</dbReference>
<dbReference type="PANTHER" id="PTHR42924">
    <property type="entry name" value="EXONUCLEASE"/>
    <property type="match status" value="1"/>
</dbReference>
<dbReference type="Pfam" id="PF02811">
    <property type="entry name" value="PHP"/>
    <property type="match status" value="1"/>
</dbReference>
<sequence>MLKYLYYKFFKINNIIQIIIIHTFIFFSFKGGFTININAEFHCHSLASDGTLSPKEVIAEAKKSGISLIALTDHDITSGLDEAKEAAKELDIQFIPGIELSCEHKGSTIHILGYFRDDSYKSEDFQKFLNELKDSRIGRAKKIVANLEKYFNIKLDYKDVLAKGKGVVARPHIAQCIIDAGYPYDWEYIFDNFIGNDSPAYVPNKKISVEEGINILKANNAITVLAHPKLIKRVPVKEVMEFPFDGIEAIYYQNTKKDTDFFISYAVHHDLLITCGSDFHGDHEGDERHGHVGCMSIPEEYVEKFLKKYNCNKK</sequence>
<dbReference type="Gene3D" id="3.20.20.140">
    <property type="entry name" value="Metal-dependent hydrolases"/>
    <property type="match status" value="1"/>
</dbReference>
<keyword evidence="1" id="KW-0472">Membrane</keyword>
<dbReference type="CDD" id="cd07438">
    <property type="entry name" value="PHP_HisPPase_AMP"/>
    <property type="match status" value="1"/>
</dbReference>
<dbReference type="GO" id="GO:0035312">
    <property type="term" value="F:5'-3' DNA exonuclease activity"/>
    <property type="evidence" value="ECO:0007669"/>
    <property type="project" value="TreeGrafter"/>
</dbReference>
<evidence type="ECO:0000256" key="1">
    <source>
        <dbReference type="SAM" id="Phobius"/>
    </source>
</evidence>
<dbReference type="Proteomes" id="UP000250234">
    <property type="component" value="Unassembled WGS sequence"/>
</dbReference>
<proteinExistence type="predicted"/>
<feature type="domain" description="Polymerase/histidinol phosphatase N-terminal" evidence="2">
    <location>
        <begin position="39"/>
        <end position="104"/>
    </location>
</feature>
<dbReference type="PANTHER" id="PTHR42924:SF3">
    <property type="entry name" value="POLYMERASE_HISTIDINOL PHOSPHATASE N-TERMINAL DOMAIN-CONTAINING PROTEIN"/>
    <property type="match status" value="1"/>
</dbReference>
<dbReference type="EMBL" id="UAWO01000002">
    <property type="protein sequence ID" value="SQC06760.1"/>
    <property type="molecule type" value="Genomic_DNA"/>
</dbReference>
<evidence type="ECO:0000259" key="2">
    <source>
        <dbReference type="SMART" id="SM00481"/>
    </source>
</evidence>
<dbReference type="InterPro" id="IPR004013">
    <property type="entry name" value="PHP_dom"/>
</dbReference>
<dbReference type="SMART" id="SM00481">
    <property type="entry name" value="POLIIIAc"/>
    <property type="match status" value="1"/>
</dbReference>
<name>A0A2X3E862_CLOPF</name>
<keyword evidence="1" id="KW-0812">Transmembrane</keyword>
<keyword evidence="1" id="KW-1133">Transmembrane helix</keyword>
<dbReference type="SUPFAM" id="SSF89550">
    <property type="entry name" value="PHP domain-like"/>
    <property type="match status" value="1"/>
</dbReference>